<dbReference type="AlphaFoldDB" id="A0A2S7U8Y2"/>
<proteinExistence type="predicted"/>
<evidence type="ECO:0000256" key="1">
    <source>
        <dbReference type="SAM" id="SignalP"/>
    </source>
</evidence>
<feature type="signal peptide" evidence="1">
    <location>
        <begin position="1"/>
        <end position="19"/>
    </location>
</feature>
<reference evidence="2 3" key="1">
    <citation type="submission" date="2017-01" db="EMBL/GenBank/DDBJ databases">
        <title>Trade-off between light-utilization and light-protection in marine flavobacteria.</title>
        <authorList>
            <person name="Kumagai Y."/>
            <person name="Yoshizawa S."/>
            <person name="Kogure K."/>
            <person name="Iwasaki W."/>
        </authorList>
    </citation>
    <scope>NUCLEOTIDE SEQUENCE [LARGE SCALE GENOMIC DNA]</scope>
    <source>
        <strain evidence="2 3">KCTC 32109</strain>
    </source>
</reference>
<evidence type="ECO:0000313" key="2">
    <source>
        <dbReference type="EMBL" id="PQJ31379.1"/>
    </source>
</evidence>
<dbReference type="RefSeq" id="WP_105070514.1">
    <property type="nucleotide sequence ID" value="NZ_MTPW01000001.1"/>
</dbReference>
<dbReference type="EMBL" id="MTPW01000001">
    <property type="protein sequence ID" value="PQJ31379.1"/>
    <property type="molecule type" value="Genomic_DNA"/>
</dbReference>
<feature type="chain" id="PRO_5015509647" evidence="1">
    <location>
        <begin position="20"/>
        <end position="515"/>
    </location>
</feature>
<evidence type="ECO:0000313" key="3">
    <source>
        <dbReference type="Proteomes" id="UP000239747"/>
    </source>
</evidence>
<keyword evidence="3" id="KW-1185">Reference proteome</keyword>
<comment type="caution">
    <text evidence="2">The sequence shown here is derived from an EMBL/GenBank/DDBJ whole genome shotgun (WGS) entry which is preliminary data.</text>
</comment>
<accession>A0A2S7U8Y2</accession>
<protein>
    <submittedName>
        <fullName evidence="2">Uncharacterized protein</fullName>
    </submittedName>
</protein>
<dbReference type="OrthoDB" id="9869311at2"/>
<keyword evidence="1" id="KW-0732">Signal</keyword>
<gene>
    <name evidence="2" type="ORF">BST92_05335</name>
</gene>
<name>A0A2S7U8Y2_9FLAO</name>
<dbReference type="Proteomes" id="UP000239747">
    <property type="component" value="Unassembled WGS sequence"/>
</dbReference>
<organism evidence="2 3">
    <name type="scientific">Nonlabens arenilitoris</name>
    <dbReference type="NCBI Taxonomy" id="1217969"/>
    <lineage>
        <taxon>Bacteria</taxon>
        <taxon>Pseudomonadati</taxon>
        <taxon>Bacteroidota</taxon>
        <taxon>Flavobacteriia</taxon>
        <taxon>Flavobacteriales</taxon>
        <taxon>Flavobacteriaceae</taxon>
        <taxon>Nonlabens</taxon>
    </lineage>
</organism>
<sequence>MKKTITILTMSLCSLMAFSQIAPELIVSKPVEVKKSTNQIAYGTEDDQGNTIVLMNNFEGGVQFMARLDENMNVIKADAIKASRKENAISSIKVDDGNLVAIVDTGESFETASFNTAKNEFDMPKFKTYKIKVNPYKTDYSPNKSILLKTNRQGKYNKTGKDKRTFIIGDKDGNVLETKTHTGELPQMLYEDFYFHISSPGILDDGTVIMQTLPHWVKKKEGKASRKNRSVQKNLPREIKFYFFPPNSDKASETLYLGSDSRAIVSSNYVSDKDHLYVVSVTEEFSFEEGVSDKSFIQVDKISFSSKKVVETNEYELAKSTDEFYINLIKTVTIDDSGAIRFVGENVNLGNFMNDAIYDNLSYAGHGDVLIGEITNNKSNFYYLDRKMKNEVIQKIKGAGSRFSTGVFSFEKNNELYVLFNSGDFNEIDKNNFTANYLDSASQKIRDKKGIGAVLKNIKSQAYIFKLGAKGLEYEAIEKTYDNPLAFEKAYLNEKGEVIVATGEWDSKQFVKMKF</sequence>